<dbReference type="GO" id="GO:0015562">
    <property type="term" value="F:efflux transmembrane transporter activity"/>
    <property type="evidence" value="ECO:0007669"/>
    <property type="project" value="InterPro"/>
</dbReference>
<feature type="non-terminal residue" evidence="1">
    <location>
        <position position="1"/>
    </location>
</feature>
<dbReference type="SUPFAM" id="SSF56954">
    <property type="entry name" value="Outer membrane efflux proteins (OEP)"/>
    <property type="match status" value="1"/>
</dbReference>
<gene>
    <name evidence="1" type="ORF">H9704_12905</name>
</gene>
<proteinExistence type="predicted"/>
<comment type="caution">
    <text evidence="1">The sequence shown here is derived from an EMBL/GenBank/DDBJ whole genome shotgun (WGS) entry which is preliminary data.</text>
</comment>
<evidence type="ECO:0000313" key="1">
    <source>
        <dbReference type="EMBL" id="HJC07022.1"/>
    </source>
</evidence>
<reference evidence="1" key="2">
    <citation type="submission" date="2021-04" db="EMBL/GenBank/DDBJ databases">
        <authorList>
            <person name="Gilroy R."/>
        </authorList>
    </citation>
    <scope>NUCLEOTIDE SEQUENCE</scope>
    <source>
        <strain evidence="1">CHK180-15479</strain>
    </source>
</reference>
<accession>A0A9D2N317</accession>
<organism evidence="1 2">
    <name type="scientific">Candidatus Enterocloster excrementipullorum</name>
    <dbReference type="NCBI Taxonomy" id="2838559"/>
    <lineage>
        <taxon>Bacteria</taxon>
        <taxon>Bacillati</taxon>
        <taxon>Bacillota</taxon>
        <taxon>Clostridia</taxon>
        <taxon>Lachnospirales</taxon>
        <taxon>Lachnospiraceae</taxon>
        <taxon>Enterocloster</taxon>
    </lineage>
</organism>
<dbReference type="Proteomes" id="UP000823910">
    <property type="component" value="Unassembled WGS sequence"/>
</dbReference>
<dbReference type="EMBL" id="DWWT01000068">
    <property type="protein sequence ID" value="HJC07022.1"/>
    <property type="molecule type" value="Genomic_DNA"/>
</dbReference>
<sequence length="251" mass="27035">SLVYNVQSLMNQYEQLVSQRTVAAKSLEVAETAKQIQQTMEAQGMAVSGDVLSAAAQLASAKSTLSNLDGVLGQLHKNLCYFTGYGNDGNPVIGPVPSADVAAIAAIDVNADKEKAVGNNYELISMRTSTGGGMTDLQVRTTKTTTQTKNKLRNVEYSEDTLRSNIQTLYDTILEQKAAYDSAATALQSAQITWDAAQIQRQNGSLSQIGYLQQELAYLQAQSAFDCADLALQQAMQNYDWAVKGVTVSTE</sequence>
<dbReference type="AlphaFoldDB" id="A0A9D2N317"/>
<evidence type="ECO:0000313" key="2">
    <source>
        <dbReference type="Proteomes" id="UP000823910"/>
    </source>
</evidence>
<dbReference type="Gene3D" id="1.20.1600.10">
    <property type="entry name" value="Outer membrane efflux proteins (OEP)"/>
    <property type="match status" value="2"/>
</dbReference>
<name>A0A9D2N317_9FIRM</name>
<protein>
    <submittedName>
        <fullName evidence="1">TolC family protein</fullName>
    </submittedName>
</protein>
<reference evidence="1" key="1">
    <citation type="journal article" date="2021" name="PeerJ">
        <title>Extensive microbial diversity within the chicken gut microbiome revealed by metagenomics and culture.</title>
        <authorList>
            <person name="Gilroy R."/>
            <person name="Ravi A."/>
            <person name="Getino M."/>
            <person name="Pursley I."/>
            <person name="Horton D.L."/>
            <person name="Alikhan N.F."/>
            <person name="Baker D."/>
            <person name="Gharbi K."/>
            <person name="Hall N."/>
            <person name="Watson M."/>
            <person name="Adriaenssens E.M."/>
            <person name="Foster-Nyarko E."/>
            <person name="Jarju S."/>
            <person name="Secka A."/>
            <person name="Antonio M."/>
            <person name="Oren A."/>
            <person name="Chaudhuri R.R."/>
            <person name="La Ragione R."/>
            <person name="Hildebrand F."/>
            <person name="Pallen M.J."/>
        </authorList>
    </citation>
    <scope>NUCLEOTIDE SEQUENCE</scope>
    <source>
        <strain evidence="1">CHK180-15479</strain>
    </source>
</reference>